<dbReference type="PANTHER" id="PTHR43308">
    <property type="entry name" value="OUTER MEMBRANE PROTEIN ALPHA-RELATED"/>
    <property type="match status" value="1"/>
</dbReference>
<dbReference type="Proteomes" id="UP001235840">
    <property type="component" value="Unassembled WGS sequence"/>
</dbReference>
<evidence type="ECO:0000256" key="2">
    <source>
        <dbReference type="SAM" id="SignalP"/>
    </source>
</evidence>
<organism evidence="4 5">
    <name type="scientific">Caldalkalibacillus horti</name>
    <dbReference type="NCBI Taxonomy" id="77523"/>
    <lineage>
        <taxon>Bacteria</taxon>
        <taxon>Bacillati</taxon>
        <taxon>Bacillota</taxon>
        <taxon>Bacilli</taxon>
        <taxon>Bacillales</taxon>
        <taxon>Bacillaceae</taxon>
        <taxon>Caldalkalibacillus</taxon>
    </lineage>
</organism>
<dbReference type="RefSeq" id="WP_307395625.1">
    <property type="nucleotide sequence ID" value="NZ_BAAADK010000030.1"/>
</dbReference>
<protein>
    <recommendedName>
        <fullName evidence="3">SLH domain-containing protein</fullName>
    </recommendedName>
</protein>
<reference evidence="4 5" key="1">
    <citation type="submission" date="2023-07" db="EMBL/GenBank/DDBJ databases">
        <title>Genomic Encyclopedia of Type Strains, Phase IV (KMG-IV): sequencing the most valuable type-strain genomes for metagenomic binning, comparative biology and taxonomic classification.</title>
        <authorList>
            <person name="Goeker M."/>
        </authorList>
    </citation>
    <scope>NUCLEOTIDE SEQUENCE [LARGE SCALE GENOMIC DNA]</scope>
    <source>
        <strain evidence="4 5">DSM 12751</strain>
    </source>
</reference>
<dbReference type="Pfam" id="PF00395">
    <property type="entry name" value="SLH"/>
    <property type="match status" value="2"/>
</dbReference>
<dbReference type="PANTHER" id="PTHR43308:SF5">
    <property type="entry name" value="S-LAYER PROTEIN _ PEPTIDOGLYCAN ENDO-BETA-N-ACETYLGLUCOSAMINIDASE"/>
    <property type="match status" value="1"/>
</dbReference>
<evidence type="ECO:0000313" key="4">
    <source>
        <dbReference type="EMBL" id="MDQ0166977.1"/>
    </source>
</evidence>
<dbReference type="InterPro" id="IPR001119">
    <property type="entry name" value="SLH_dom"/>
</dbReference>
<name>A0ABT9W164_9BACI</name>
<evidence type="ECO:0000259" key="3">
    <source>
        <dbReference type="PROSITE" id="PS51272"/>
    </source>
</evidence>
<comment type="caution">
    <text evidence="4">The sequence shown here is derived from an EMBL/GenBank/DDBJ whole genome shotgun (WGS) entry which is preliminary data.</text>
</comment>
<keyword evidence="1 2" id="KW-0732">Signal</keyword>
<accession>A0ABT9W164</accession>
<feature type="signal peptide" evidence="2">
    <location>
        <begin position="1"/>
        <end position="24"/>
    </location>
</feature>
<proteinExistence type="predicted"/>
<feature type="chain" id="PRO_5045883622" description="SLH domain-containing protein" evidence="2">
    <location>
        <begin position="25"/>
        <end position="414"/>
    </location>
</feature>
<dbReference type="PROSITE" id="PS51272">
    <property type="entry name" value="SLH"/>
    <property type="match status" value="1"/>
</dbReference>
<gene>
    <name evidence="4" type="ORF">J2S11_002894</name>
</gene>
<feature type="domain" description="SLH" evidence="3">
    <location>
        <begin position="44"/>
        <end position="107"/>
    </location>
</feature>
<sequence length="414" mass="46850">MNKIITAISTALITLSMLSPSALAMEKVEIEETSSNDGTLIVGKDTNFIDVSSSHWAYSVIQSAVKKGYVEGYADSTFKPDRSVSRAEFITMAVRALGIEAPEQNKVWYDGFIKAATDAGIYENQFTEAQYSKAIPREQMARLAVKAAGIKLYKRTEFNDAGYMYLATKNGLVNGMGNGRVAPEGLTTRAQAISVIERILAIKNGQQLTPADQLTQENAEFAWHHTNMYTVMGDYLDVENPRRGLSPGPHKLETKDGLYSGEMHKLIVVDLEDNKAIQRYNVDLENWRWNAADKANYSIKDYRNSFLFILESSTVSVDRTKYGDFGYLPYNVFTSYEDNTFQEYVDGQLNSPSHVLDKRDIKKEFSPTVPTIRRPIFIVSKEYMSDYLWIEFYTPAIPGVGQYQREMILHINLR</sequence>
<keyword evidence="5" id="KW-1185">Reference proteome</keyword>
<evidence type="ECO:0000256" key="1">
    <source>
        <dbReference type="ARBA" id="ARBA00022729"/>
    </source>
</evidence>
<dbReference type="EMBL" id="JAUSTY010000012">
    <property type="protein sequence ID" value="MDQ0166977.1"/>
    <property type="molecule type" value="Genomic_DNA"/>
</dbReference>
<dbReference type="InterPro" id="IPR051465">
    <property type="entry name" value="Cell_Envelope_Struct_Comp"/>
</dbReference>
<evidence type="ECO:0000313" key="5">
    <source>
        <dbReference type="Proteomes" id="UP001235840"/>
    </source>
</evidence>